<reference evidence="2 3" key="1">
    <citation type="journal article" date="2020" name="Harmful Algae">
        <title>Molecular and morphological characterization of a novel dihydroanatoxin-a producing Microcoleus species (cyanobacteria) from the Russian River, California, USA.</title>
        <authorList>
            <person name="Conklin K.Y."/>
            <person name="Stancheva R."/>
            <person name="Otten T.G."/>
            <person name="Fadness R."/>
            <person name="Boyer G.L."/>
            <person name="Read B."/>
            <person name="Zhang X."/>
            <person name="Sheath R.G."/>
        </authorList>
    </citation>
    <scope>NUCLEOTIDE SEQUENCE [LARGE SCALE GENOMIC DNA]</scope>
    <source>
        <strain evidence="2 3">PTRS2</strain>
    </source>
</reference>
<feature type="domain" description="Protein kinase" evidence="1">
    <location>
        <begin position="1"/>
        <end position="82"/>
    </location>
</feature>
<organism evidence="2 3">
    <name type="scientific">Microcoleus anatoxicus PTRS2</name>
    <dbReference type="NCBI Taxonomy" id="2705321"/>
    <lineage>
        <taxon>Bacteria</taxon>
        <taxon>Bacillati</taxon>
        <taxon>Cyanobacteriota</taxon>
        <taxon>Cyanophyceae</taxon>
        <taxon>Oscillatoriophycideae</taxon>
        <taxon>Oscillatoriales</taxon>
        <taxon>Microcoleaceae</taxon>
        <taxon>Microcoleus</taxon>
        <taxon>Microcoleus anatoxicus</taxon>
    </lineage>
</organism>
<evidence type="ECO:0000313" key="2">
    <source>
        <dbReference type="EMBL" id="MEK0188593.1"/>
    </source>
</evidence>
<dbReference type="PANTHER" id="PTHR34800:SF1">
    <property type="entry name" value="TETRAPYRROLE-BINDING PROTEIN, CHLOROPLASTIC"/>
    <property type="match status" value="1"/>
</dbReference>
<dbReference type="SUPFAM" id="SSF140869">
    <property type="entry name" value="GUN4-like"/>
    <property type="match status" value="1"/>
</dbReference>
<dbReference type="PANTHER" id="PTHR34800">
    <property type="entry name" value="TETRAPYRROLE-BINDING PROTEIN, CHLOROPLASTIC"/>
    <property type="match status" value="1"/>
</dbReference>
<keyword evidence="3" id="KW-1185">Reference proteome</keyword>
<dbReference type="PROSITE" id="PS50011">
    <property type="entry name" value="PROTEIN_KINASE_DOM"/>
    <property type="match status" value="1"/>
</dbReference>
<dbReference type="InterPro" id="IPR011009">
    <property type="entry name" value="Kinase-like_dom_sf"/>
</dbReference>
<comment type="caution">
    <text evidence="2">The sequence shown here is derived from an EMBL/GenBank/DDBJ whole genome shotgun (WGS) entry which is preliminary data.</text>
</comment>
<dbReference type="Gene3D" id="1.10.10.1770">
    <property type="entry name" value="Gun4-like"/>
    <property type="match status" value="1"/>
</dbReference>
<sequence length="252" mass="28347">LEKRAEFGAYTDVYSLAATLYVMLTGKLPFPSQFRKQNIPLIPPKQHNNKISDRVNAAIMKGMELEPQNRPQSVQEWLDLVIPKPVAAETTRVISAVGMDYINLRNLLAAGKWKEADQETTKVMLKVAGREEEGWLDDSSIDNFPCEDLRTIDQLWVKYSQGRFGFSVQKKIWLECGGKVDYDTECKLGDRVGWRKGGSWLNYENLTFNKQAQEGHLPYGGVVGGEGLGGERRFFCGCWVSSLASRTVSCSL</sequence>
<dbReference type="CDD" id="cd16383">
    <property type="entry name" value="GUN4"/>
    <property type="match status" value="1"/>
</dbReference>
<proteinExistence type="predicted"/>
<dbReference type="Proteomes" id="UP001384579">
    <property type="component" value="Unassembled WGS sequence"/>
</dbReference>
<dbReference type="Gene3D" id="1.25.40.620">
    <property type="match status" value="1"/>
</dbReference>
<dbReference type="RefSeq" id="WP_340542157.1">
    <property type="nucleotide sequence ID" value="NZ_JBBLXS010000675.1"/>
</dbReference>
<dbReference type="InterPro" id="IPR008629">
    <property type="entry name" value="GUN4-like"/>
</dbReference>
<name>A0ABU8YW83_9CYAN</name>
<evidence type="ECO:0000259" key="1">
    <source>
        <dbReference type="PROSITE" id="PS50011"/>
    </source>
</evidence>
<dbReference type="SUPFAM" id="SSF56112">
    <property type="entry name" value="Protein kinase-like (PK-like)"/>
    <property type="match status" value="1"/>
</dbReference>
<feature type="non-terminal residue" evidence="2">
    <location>
        <position position="1"/>
    </location>
</feature>
<dbReference type="Pfam" id="PF05419">
    <property type="entry name" value="GUN4"/>
    <property type="match status" value="1"/>
</dbReference>
<protein>
    <submittedName>
        <fullName evidence="2">GUN4 domain-containing protein</fullName>
    </submittedName>
</protein>
<evidence type="ECO:0000313" key="3">
    <source>
        <dbReference type="Proteomes" id="UP001384579"/>
    </source>
</evidence>
<dbReference type="InterPro" id="IPR037215">
    <property type="entry name" value="GUN4-like_sf"/>
</dbReference>
<dbReference type="EMBL" id="JBBLXS010000675">
    <property type="protein sequence ID" value="MEK0188593.1"/>
    <property type="molecule type" value="Genomic_DNA"/>
</dbReference>
<gene>
    <name evidence="2" type="ORF">WMG39_27665</name>
</gene>
<dbReference type="InterPro" id="IPR000719">
    <property type="entry name" value="Prot_kinase_dom"/>
</dbReference>
<accession>A0ABU8YW83</accession>